<evidence type="ECO:0000256" key="3">
    <source>
        <dbReference type="ARBA" id="ARBA00022771"/>
    </source>
</evidence>
<evidence type="ECO:0000256" key="2">
    <source>
        <dbReference type="ARBA" id="ARBA00022723"/>
    </source>
</evidence>
<dbReference type="PANTHER" id="PTHR46481">
    <property type="entry name" value="ZINC FINGER BED DOMAIN-CONTAINING PROTEIN 4"/>
    <property type="match status" value="1"/>
</dbReference>
<organism evidence="12 14">
    <name type="scientific">Rotaria socialis</name>
    <dbReference type="NCBI Taxonomy" id="392032"/>
    <lineage>
        <taxon>Eukaryota</taxon>
        <taxon>Metazoa</taxon>
        <taxon>Spiralia</taxon>
        <taxon>Gnathifera</taxon>
        <taxon>Rotifera</taxon>
        <taxon>Eurotatoria</taxon>
        <taxon>Bdelloidea</taxon>
        <taxon>Philodinida</taxon>
        <taxon>Philodinidae</taxon>
        <taxon>Rotaria</taxon>
    </lineage>
</organism>
<keyword evidence="4" id="KW-0862">Zinc</keyword>
<dbReference type="EMBL" id="CAJNXB010000140">
    <property type="protein sequence ID" value="CAF3030210.1"/>
    <property type="molecule type" value="Genomic_DNA"/>
</dbReference>
<protein>
    <recommendedName>
        <fullName evidence="11">BED-type domain-containing protein</fullName>
    </recommendedName>
</protein>
<dbReference type="Proteomes" id="UP000663825">
    <property type="component" value="Unassembled WGS sequence"/>
</dbReference>
<dbReference type="Pfam" id="PF05699">
    <property type="entry name" value="Dimer_Tnp_hAT"/>
    <property type="match status" value="1"/>
</dbReference>
<dbReference type="Proteomes" id="UP000663873">
    <property type="component" value="Unassembled WGS sequence"/>
</dbReference>
<dbReference type="InterPro" id="IPR052035">
    <property type="entry name" value="ZnF_BED_domain_contain"/>
</dbReference>
<feature type="domain" description="BED-type" evidence="11">
    <location>
        <begin position="1"/>
        <end position="56"/>
    </location>
</feature>
<keyword evidence="7" id="KW-0804">Transcription</keyword>
<evidence type="ECO:0000256" key="8">
    <source>
        <dbReference type="ARBA" id="ARBA00023242"/>
    </source>
</evidence>
<evidence type="ECO:0000256" key="5">
    <source>
        <dbReference type="ARBA" id="ARBA00023015"/>
    </source>
</evidence>
<reference evidence="12" key="1">
    <citation type="submission" date="2021-02" db="EMBL/GenBank/DDBJ databases">
        <authorList>
            <person name="Nowell W R."/>
        </authorList>
    </citation>
    <scope>NUCLEOTIDE SEQUENCE</scope>
</reference>
<comment type="subcellular location">
    <subcellularLocation>
        <location evidence="1">Nucleus</location>
    </subcellularLocation>
</comment>
<dbReference type="EMBL" id="CAJOBP010008024">
    <property type="protein sequence ID" value="CAF4526299.1"/>
    <property type="molecule type" value="Genomic_DNA"/>
</dbReference>
<gene>
    <name evidence="12" type="ORF">TIS948_LOCUS2935</name>
    <name evidence="13" type="ORF">UJA718_LOCUS27918</name>
</gene>
<name>A0A817LBF3_9BILA</name>
<keyword evidence="2" id="KW-0479">Metal-binding</keyword>
<evidence type="ECO:0000259" key="11">
    <source>
        <dbReference type="PROSITE" id="PS50808"/>
    </source>
</evidence>
<proteinExistence type="predicted"/>
<evidence type="ECO:0000256" key="6">
    <source>
        <dbReference type="ARBA" id="ARBA00023125"/>
    </source>
</evidence>
<evidence type="ECO:0000313" key="14">
    <source>
        <dbReference type="Proteomes" id="UP000663825"/>
    </source>
</evidence>
<accession>A0A817LBF3</accession>
<keyword evidence="5" id="KW-0805">Transcription regulation</keyword>
<feature type="region of interest" description="Disordered" evidence="10">
    <location>
        <begin position="553"/>
        <end position="586"/>
    </location>
</feature>
<keyword evidence="6" id="KW-0238">DNA-binding</keyword>
<dbReference type="InterPro" id="IPR008906">
    <property type="entry name" value="HATC_C_dom"/>
</dbReference>
<feature type="compositionally biased region" description="Low complexity" evidence="10">
    <location>
        <begin position="553"/>
        <end position="564"/>
    </location>
</feature>
<dbReference type="InterPro" id="IPR003656">
    <property type="entry name" value="Znf_BED"/>
</dbReference>
<evidence type="ECO:0000256" key="9">
    <source>
        <dbReference type="PROSITE-ProRule" id="PRU00027"/>
    </source>
</evidence>
<dbReference type="PROSITE" id="PS50808">
    <property type="entry name" value="ZF_BED"/>
    <property type="match status" value="1"/>
</dbReference>
<keyword evidence="15" id="KW-1185">Reference proteome</keyword>
<comment type="caution">
    <text evidence="12">The sequence shown here is derived from an EMBL/GenBank/DDBJ whole genome shotgun (WGS) entry which is preliminary data.</text>
</comment>
<dbReference type="GO" id="GO:0046983">
    <property type="term" value="F:protein dimerization activity"/>
    <property type="evidence" value="ECO:0007669"/>
    <property type="project" value="InterPro"/>
</dbReference>
<dbReference type="GO" id="GO:0008270">
    <property type="term" value="F:zinc ion binding"/>
    <property type="evidence" value="ECO:0007669"/>
    <property type="project" value="UniProtKB-KW"/>
</dbReference>
<evidence type="ECO:0000256" key="4">
    <source>
        <dbReference type="ARBA" id="ARBA00022833"/>
    </source>
</evidence>
<evidence type="ECO:0000256" key="1">
    <source>
        <dbReference type="ARBA" id="ARBA00004123"/>
    </source>
</evidence>
<dbReference type="GO" id="GO:0005634">
    <property type="term" value="C:nucleus"/>
    <property type="evidence" value="ECO:0007669"/>
    <property type="project" value="UniProtKB-SubCell"/>
</dbReference>
<dbReference type="SUPFAM" id="SSF53098">
    <property type="entry name" value="Ribonuclease H-like"/>
    <property type="match status" value="1"/>
</dbReference>
<evidence type="ECO:0000313" key="15">
    <source>
        <dbReference type="Proteomes" id="UP000663873"/>
    </source>
</evidence>
<dbReference type="OrthoDB" id="10057873at2759"/>
<evidence type="ECO:0000313" key="13">
    <source>
        <dbReference type="EMBL" id="CAF4526299.1"/>
    </source>
</evidence>
<dbReference type="AlphaFoldDB" id="A0A817LBF3"/>
<dbReference type="Pfam" id="PF02892">
    <property type="entry name" value="zf-BED"/>
    <property type="match status" value="1"/>
</dbReference>
<dbReference type="PANTHER" id="PTHR46481:SF10">
    <property type="entry name" value="ZINC FINGER BED DOMAIN-CONTAINING PROTEIN 39"/>
    <property type="match status" value="1"/>
</dbReference>
<evidence type="ECO:0000313" key="12">
    <source>
        <dbReference type="EMBL" id="CAF3030210.1"/>
    </source>
</evidence>
<dbReference type="GO" id="GO:0003677">
    <property type="term" value="F:DNA binding"/>
    <property type="evidence" value="ECO:0007669"/>
    <property type="project" value="UniProtKB-KW"/>
</dbReference>
<keyword evidence="8" id="KW-0539">Nucleus</keyword>
<sequence length="671" mass="76719">MVGESWREYFEFSSAEKNRTNGLCKLCNRNYKDQNGIFSNFLKHLKRVHPNEYCRIFNLEDEFISGGKHANDDDSTATASTTVKSRRNRVALSMAKNLIVRCNLPFKIVESAGFRDFMKECGFKFEPISAKKLKRDIIPSFANNVLKKIQETLNKVNHVTLTIDGWSDRRCRSFLGITCHFIDDKMIPQAYLIDFVRLKSPHTGENIQQLTEDVLDEFEIKEKVFKIITDNASSMIKAYKFGLLVDEETDKYGDISKSMSGTAPMLDDYDHDIELNDFQVIDVCQDDDIDDPEDPATLRLSCFAHTLQLCVRDGLKNSSHVSRVLGKCQALAKFSHKSSKVADLLDELNQRINKMNVTRWNSEYLLIKSILLIGKNDLESITKLMDNSITFSNNDFTVLEEIINILEPFYEISIKCQAEAIVTASLVVPAVVHLVTHLRDIKENLSFCTKLAQQLQSSLEIRFAGIIKRLNQDEAENNDSFSDSIYFMAAALDPQFKFYWIRDLRLPANAENRLKQNILQLILDYINKYVTTSSTNSSHQRADQSFSSLPLSSLSSATFSSSTPKPKRRKLFNYNDDNNDESNGSTSMDAANELEAYINDPVRSRFSEYWLNSRFSILKTLVIRIFSVQASSAPVERVFSYAGLILSPRRANMNEKLFKDLIFLKVNQHLL</sequence>
<evidence type="ECO:0000256" key="7">
    <source>
        <dbReference type="ARBA" id="ARBA00023163"/>
    </source>
</evidence>
<keyword evidence="3 9" id="KW-0863">Zinc-finger</keyword>
<dbReference type="InterPro" id="IPR012337">
    <property type="entry name" value="RNaseH-like_sf"/>
</dbReference>
<evidence type="ECO:0000256" key="10">
    <source>
        <dbReference type="SAM" id="MobiDB-lite"/>
    </source>
</evidence>